<dbReference type="VEuPathDB" id="FungiDB:ASPVEDRAFT_26333"/>
<feature type="transmembrane region" description="Helical" evidence="1">
    <location>
        <begin position="83"/>
        <end position="104"/>
    </location>
</feature>
<feature type="transmembrane region" description="Helical" evidence="1">
    <location>
        <begin position="110"/>
        <end position="128"/>
    </location>
</feature>
<proteinExistence type="predicted"/>
<dbReference type="EMBL" id="KV878126">
    <property type="protein sequence ID" value="OJI99527.1"/>
    <property type="molecule type" value="Genomic_DNA"/>
</dbReference>
<keyword evidence="1" id="KW-0472">Membrane</keyword>
<feature type="transmembrane region" description="Helical" evidence="1">
    <location>
        <begin position="56"/>
        <end position="76"/>
    </location>
</feature>
<dbReference type="Proteomes" id="UP000184073">
    <property type="component" value="Unassembled WGS sequence"/>
</dbReference>
<dbReference type="Pfam" id="PF14087">
    <property type="entry name" value="DUF4267"/>
    <property type="match status" value="1"/>
</dbReference>
<dbReference type="InterPro" id="IPR025363">
    <property type="entry name" value="DUF4267"/>
</dbReference>
<evidence type="ECO:0000313" key="3">
    <source>
        <dbReference type="Proteomes" id="UP000184073"/>
    </source>
</evidence>
<dbReference type="AlphaFoldDB" id="A0A1L9PDC6"/>
<accession>A0A1L9PDC6</accession>
<keyword evidence="1" id="KW-1133">Transmembrane helix</keyword>
<dbReference type="GeneID" id="63725401"/>
<gene>
    <name evidence="2" type="ORF">ASPVEDRAFT_26333</name>
</gene>
<dbReference type="OrthoDB" id="5216128at2759"/>
<name>A0A1L9PDC6_ASPVE</name>
<keyword evidence="3" id="KW-1185">Reference proteome</keyword>
<organism evidence="2 3">
    <name type="scientific">Aspergillus versicolor CBS 583.65</name>
    <dbReference type="NCBI Taxonomy" id="1036611"/>
    <lineage>
        <taxon>Eukaryota</taxon>
        <taxon>Fungi</taxon>
        <taxon>Dikarya</taxon>
        <taxon>Ascomycota</taxon>
        <taxon>Pezizomycotina</taxon>
        <taxon>Eurotiomycetes</taxon>
        <taxon>Eurotiomycetidae</taxon>
        <taxon>Eurotiales</taxon>
        <taxon>Aspergillaceae</taxon>
        <taxon>Aspergillus</taxon>
        <taxon>Aspergillus subgen. Nidulantes</taxon>
    </lineage>
</organism>
<evidence type="ECO:0000256" key="1">
    <source>
        <dbReference type="SAM" id="Phobius"/>
    </source>
</evidence>
<sequence length="131" mass="14233">MALSQHPGLQLGTKAFALIAVGFGVNALFRPEHALSFFEWEMPTTLAERQLVESLLYAYGVRDIFWGFATWIAAAYGTPKAAGWTLVGGSAVAFADGIICYSWGHGQWGHWSYAPMFTLLGATLLGVFDKA</sequence>
<dbReference type="RefSeq" id="XP_040665290.1">
    <property type="nucleotide sequence ID" value="XM_040809890.1"/>
</dbReference>
<keyword evidence="1" id="KW-0812">Transmembrane</keyword>
<feature type="transmembrane region" description="Helical" evidence="1">
    <location>
        <begin position="12"/>
        <end position="29"/>
    </location>
</feature>
<protein>
    <submittedName>
        <fullName evidence="2">Uncharacterized protein</fullName>
    </submittedName>
</protein>
<reference evidence="3" key="1">
    <citation type="journal article" date="2017" name="Genome Biol.">
        <title>Comparative genomics reveals high biological diversity and specific adaptations in the industrially and medically important fungal genus Aspergillus.</title>
        <authorList>
            <person name="de Vries R.P."/>
            <person name="Riley R."/>
            <person name="Wiebenga A."/>
            <person name="Aguilar-Osorio G."/>
            <person name="Amillis S."/>
            <person name="Uchima C.A."/>
            <person name="Anderluh G."/>
            <person name="Asadollahi M."/>
            <person name="Askin M."/>
            <person name="Barry K."/>
            <person name="Battaglia E."/>
            <person name="Bayram O."/>
            <person name="Benocci T."/>
            <person name="Braus-Stromeyer S.A."/>
            <person name="Caldana C."/>
            <person name="Canovas D."/>
            <person name="Cerqueira G.C."/>
            <person name="Chen F."/>
            <person name="Chen W."/>
            <person name="Choi C."/>
            <person name="Clum A."/>
            <person name="Dos Santos R.A."/>
            <person name="Damasio A.R."/>
            <person name="Diallinas G."/>
            <person name="Emri T."/>
            <person name="Fekete E."/>
            <person name="Flipphi M."/>
            <person name="Freyberg S."/>
            <person name="Gallo A."/>
            <person name="Gournas C."/>
            <person name="Habgood R."/>
            <person name="Hainaut M."/>
            <person name="Harispe M.L."/>
            <person name="Henrissat B."/>
            <person name="Hilden K.S."/>
            <person name="Hope R."/>
            <person name="Hossain A."/>
            <person name="Karabika E."/>
            <person name="Karaffa L."/>
            <person name="Karanyi Z."/>
            <person name="Krasevec N."/>
            <person name="Kuo A."/>
            <person name="Kusch H."/>
            <person name="LaButti K."/>
            <person name="Lagendijk E.L."/>
            <person name="Lapidus A."/>
            <person name="Levasseur A."/>
            <person name="Lindquist E."/>
            <person name="Lipzen A."/>
            <person name="Logrieco A.F."/>
            <person name="MacCabe A."/>
            <person name="Maekelae M.R."/>
            <person name="Malavazi I."/>
            <person name="Melin P."/>
            <person name="Meyer V."/>
            <person name="Mielnichuk N."/>
            <person name="Miskei M."/>
            <person name="Molnar A.P."/>
            <person name="Mule G."/>
            <person name="Ngan C.Y."/>
            <person name="Orejas M."/>
            <person name="Orosz E."/>
            <person name="Ouedraogo J.P."/>
            <person name="Overkamp K.M."/>
            <person name="Park H.-S."/>
            <person name="Perrone G."/>
            <person name="Piumi F."/>
            <person name="Punt P.J."/>
            <person name="Ram A.F."/>
            <person name="Ramon A."/>
            <person name="Rauscher S."/>
            <person name="Record E."/>
            <person name="Riano-Pachon D.M."/>
            <person name="Robert V."/>
            <person name="Roehrig J."/>
            <person name="Ruller R."/>
            <person name="Salamov A."/>
            <person name="Salih N.S."/>
            <person name="Samson R.A."/>
            <person name="Sandor E."/>
            <person name="Sanguinetti M."/>
            <person name="Schuetze T."/>
            <person name="Sepcic K."/>
            <person name="Shelest E."/>
            <person name="Sherlock G."/>
            <person name="Sophianopoulou V."/>
            <person name="Squina F.M."/>
            <person name="Sun H."/>
            <person name="Susca A."/>
            <person name="Todd R.B."/>
            <person name="Tsang A."/>
            <person name="Unkles S.E."/>
            <person name="van de Wiele N."/>
            <person name="van Rossen-Uffink D."/>
            <person name="Oliveira J.V."/>
            <person name="Vesth T.C."/>
            <person name="Visser J."/>
            <person name="Yu J.-H."/>
            <person name="Zhou M."/>
            <person name="Andersen M.R."/>
            <person name="Archer D.B."/>
            <person name="Baker S.E."/>
            <person name="Benoit I."/>
            <person name="Brakhage A.A."/>
            <person name="Braus G.H."/>
            <person name="Fischer R."/>
            <person name="Frisvad J.C."/>
            <person name="Goldman G.H."/>
            <person name="Houbraken J."/>
            <person name="Oakley B."/>
            <person name="Pocsi I."/>
            <person name="Scazzocchio C."/>
            <person name="Seiboth B."/>
            <person name="vanKuyk P.A."/>
            <person name="Wortman J."/>
            <person name="Dyer P.S."/>
            <person name="Grigoriev I.V."/>
        </authorList>
    </citation>
    <scope>NUCLEOTIDE SEQUENCE [LARGE SCALE GENOMIC DNA]</scope>
    <source>
        <strain evidence="3">CBS 583.65</strain>
    </source>
</reference>
<evidence type="ECO:0000313" key="2">
    <source>
        <dbReference type="EMBL" id="OJI99527.1"/>
    </source>
</evidence>